<organism evidence="1 2">
    <name type="scientific">Araneus ventricosus</name>
    <name type="common">Orbweaver spider</name>
    <name type="synonym">Epeira ventricosa</name>
    <dbReference type="NCBI Taxonomy" id="182803"/>
    <lineage>
        <taxon>Eukaryota</taxon>
        <taxon>Metazoa</taxon>
        <taxon>Ecdysozoa</taxon>
        <taxon>Arthropoda</taxon>
        <taxon>Chelicerata</taxon>
        <taxon>Arachnida</taxon>
        <taxon>Araneae</taxon>
        <taxon>Araneomorphae</taxon>
        <taxon>Entelegynae</taxon>
        <taxon>Araneoidea</taxon>
        <taxon>Araneidae</taxon>
        <taxon>Araneus</taxon>
    </lineage>
</organism>
<protein>
    <submittedName>
        <fullName evidence="1">Uncharacterized protein</fullName>
    </submittedName>
</protein>
<evidence type="ECO:0000313" key="2">
    <source>
        <dbReference type="Proteomes" id="UP000499080"/>
    </source>
</evidence>
<evidence type="ECO:0000313" key="1">
    <source>
        <dbReference type="EMBL" id="GBO18160.1"/>
    </source>
</evidence>
<accession>A0A4Y2V2P2</accession>
<comment type="caution">
    <text evidence="1">The sequence shown here is derived from an EMBL/GenBank/DDBJ whole genome shotgun (WGS) entry which is preliminary data.</text>
</comment>
<dbReference type="Proteomes" id="UP000499080">
    <property type="component" value="Unassembled WGS sequence"/>
</dbReference>
<gene>
    <name evidence="1" type="ORF">AVEN_80620_1</name>
</gene>
<name>A0A4Y2V2P2_ARAVE</name>
<keyword evidence="2" id="KW-1185">Reference proteome</keyword>
<dbReference type="AlphaFoldDB" id="A0A4Y2V2P2"/>
<proteinExistence type="predicted"/>
<dbReference type="EMBL" id="BGPR01041802">
    <property type="protein sequence ID" value="GBO18160.1"/>
    <property type="molecule type" value="Genomic_DNA"/>
</dbReference>
<sequence>MVLHNARSTTCQLLHVEQNAGIKDAGTASDWWARRVSKIEIRAPQAVEMMLWVSDIRDTLCVLEFEDSLIEAMMTESDDGSASLLRDVLPKIYGLLFIQGFCTGLSRCVDPGSSPVRQRKYFVGYEIISCGMPGHLRDMPQC</sequence>
<reference evidence="1 2" key="1">
    <citation type="journal article" date="2019" name="Sci. Rep.">
        <title>Orb-weaving spider Araneus ventricosus genome elucidates the spidroin gene catalogue.</title>
        <authorList>
            <person name="Kono N."/>
            <person name="Nakamura H."/>
            <person name="Ohtoshi R."/>
            <person name="Moran D.A.P."/>
            <person name="Shinohara A."/>
            <person name="Yoshida Y."/>
            <person name="Fujiwara M."/>
            <person name="Mori M."/>
            <person name="Tomita M."/>
            <person name="Arakawa K."/>
        </authorList>
    </citation>
    <scope>NUCLEOTIDE SEQUENCE [LARGE SCALE GENOMIC DNA]</scope>
</reference>